<evidence type="ECO:0000313" key="1">
    <source>
        <dbReference type="EMBL" id="NIE50100.1"/>
    </source>
</evidence>
<organism evidence="1">
    <name type="scientific">Rhipicephalus microplus</name>
    <name type="common">Cattle tick</name>
    <name type="synonym">Boophilus microplus</name>
    <dbReference type="NCBI Taxonomy" id="6941"/>
    <lineage>
        <taxon>Eukaryota</taxon>
        <taxon>Metazoa</taxon>
        <taxon>Ecdysozoa</taxon>
        <taxon>Arthropoda</taxon>
        <taxon>Chelicerata</taxon>
        <taxon>Arachnida</taxon>
        <taxon>Acari</taxon>
        <taxon>Parasitiformes</taxon>
        <taxon>Ixodida</taxon>
        <taxon>Ixodoidea</taxon>
        <taxon>Ixodidae</taxon>
        <taxon>Rhipicephalinae</taxon>
        <taxon>Rhipicephalus</taxon>
        <taxon>Boophilus</taxon>
    </lineage>
</organism>
<dbReference type="AlphaFoldDB" id="A0A6G5AIS5"/>
<sequence length="134" mass="15052">MFEHLCTKSEIAQETQFSCSAPFLHVQGRLLRWLQAESALTFLSCNFCAHVPFMVLMTISLTSVYSFLSNSSHTSSDKFGCFLNSSKSNWENGGKVTALSIKSVMRHSRTSCFLGWPLRVFTIVELSNAGLRWS</sequence>
<proteinExistence type="predicted"/>
<accession>A0A6G5AIS5</accession>
<protein>
    <submittedName>
        <fullName evidence="1">Uncharacterized protein</fullName>
    </submittedName>
</protein>
<dbReference type="EMBL" id="GIKN01007827">
    <property type="protein sequence ID" value="NIE50100.1"/>
    <property type="molecule type" value="Transcribed_RNA"/>
</dbReference>
<name>A0A6G5AIS5_RHIMP</name>
<reference evidence="1" key="1">
    <citation type="submission" date="2020-03" db="EMBL/GenBank/DDBJ databases">
        <title>A transcriptome and proteome of the tick Rhipicephalus microplus shaped by the genetic composition of its hosts and developmental stage.</title>
        <authorList>
            <person name="Garcia G.R."/>
            <person name="Ribeiro J.M.C."/>
            <person name="Maruyama S.R."/>
            <person name="Gardinasse L.G."/>
            <person name="Nelson K."/>
            <person name="Ferreira B.R."/>
            <person name="Andrade T.G."/>
            <person name="Santos I.K.F.M."/>
        </authorList>
    </citation>
    <scope>NUCLEOTIDE SEQUENCE</scope>
    <source>
        <strain evidence="1">NSGR</strain>
        <tissue evidence="1">Salivary glands</tissue>
    </source>
</reference>